<evidence type="ECO:0000313" key="17">
    <source>
        <dbReference type="Proteomes" id="UP000772434"/>
    </source>
</evidence>
<evidence type="ECO:0000256" key="10">
    <source>
        <dbReference type="ARBA" id="ARBA00022989"/>
    </source>
</evidence>
<dbReference type="InterPro" id="IPR029044">
    <property type="entry name" value="Nucleotide-diphossugar_trans"/>
</dbReference>
<sequence>MDTIDTPTLFYGGLVVVASGFGLLYLLLLIWSPAPIITRSSETFYRSAKSPTKPLPLTRLDDAATVDLSVVIPAYNEVERLPIMLEQTIAHLESVNVQRRNSAKKGKGTKTNSKEESKSRPRTYELLIIDDGSIDKTPEISLSLAQSTYPQIDIKIITMAENQGKGAVVRHGMLYSGGRQLLMVDADGATRFEDLEPLWDAMEEITGGDEGGEGVVVGSRAHMVKSEAVVKRSFIRNMLMRSLHTLLLLVGVGHIRDTQCGFKLFSRPAARKLFPHQHLPSWMFDVELLLLAKAQDIPVREVDVEWREVGGSKLNVVKASLGMLRDLGVIRGNMMLGRWGVGKGGKQTAMPKDTTKSKTKRSRGQKPSPGRTGRVIFTYKSRQMALETTKLVRETFELNNQLPKCENGIAIEVPPLAWTHFLSLVTKISVVTRHYGKGIVFNVIEDSYAYCPFLWAVTCTVHIFMLHGLSIFHERVNATYTKDAPSSAPDIQNRQNPQKKLSKERPCMRIQTSLCDRVNIWQCRGNQTGKASRKAGRLINAGGEEEKMNVTVKPEVQFSV</sequence>
<keyword evidence="17" id="KW-1185">Reference proteome</keyword>
<protein>
    <recommendedName>
        <fullName evidence="4">dolichyl-phosphate beta-glucosyltransferase</fullName>
        <ecNumber evidence="4">2.4.1.117</ecNumber>
    </recommendedName>
</protein>
<name>A0A9P5TXS1_9AGAR</name>
<comment type="pathway">
    <text evidence="2">Protein modification; protein glycosylation.</text>
</comment>
<dbReference type="EMBL" id="JADNRY010000281">
    <property type="protein sequence ID" value="KAF9059760.1"/>
    <property type="molecule type" value="Genomic_DNA"/>
</dbReference>
<feature type="transmembrane region" description="Helical" evidence="14">
    <location>
        <begin position="9"/>
        <end position="31"/>
    </location>
</feature>
<dbReference type="OrthoDB" id="3784at2759"/>
<evidence type="ECO:0000256" key="14">
    <source>
        <dbReference type="SAM" id="Phobius"/>
    </source>
</evidence>
<dbReference type="Proteomes" id="UP000772434">
    <property type="component" value="Unassembled WGS sequence"/>
</dbReference>
<proteinExistence type="inferred from homology"/>
<dbReference type="InterPro" id="IPR001173">
    <property type="entry name" value="Glyco_trans_2-like"/>
</dbReference>
<evidence type="ECO:0000313" key="16">
    <source>
        <dbReference type="EMBL" id="KAF9059760.1"/>
    </source>
</evidence>
<feature type="domain" description="Glycosyltransferase 2-like" evidence="15">
    <location>
        <begin position="69"/>
        <end position="274"/>
    </location>
</feature>
<feature type="region of interest" description="Disordered" evidence="13">
    <location>
        <begin position="483"/>
        <end position="504"/>
    </location>
</feature>
<keyword evidence="11 14" id="KW-0472">Membrane</keyword>
<keyword evidence="10 14" id="KW-1133">Transmembrane helix</keyword>
<evidence type="ECO:0000256" key="1">
    <source>
        <dbReference type="ARBA" id="ARBA00004389"/>
    </source>
</evidence>
<accession>A0A9P5TXS1</accession>
<evidence type="ECO:0000256" key="13">
    <source>
        <dbReference type="SAM" id="MobiDB-lite"/>
    </source>
</evidence>
<evidence type="ECO:0000256" key="4">
    <source>
        <dbReference type="ARBA" id="ARBA00012583"/>
    </source>
</evidence>
<comment type="caution">
    <text evidence="16">The sequence shown here is derived from an EMBL/GenBank/DDBJ whole genome shotgun (WGS) entry which is preliminary data.</text>
</comment>
<evidence type="ECO:0000256" key="5">
    <source>
        <dbReference type="ARBA" id="ARBA00022676"/>
    </source>
</evidence>
<dbReference type="GO" id="GO:0004581">
    <property type="term" value="F:dolichyl-phosphate beta-glucosyltransferase activity"/>
    <property type="evidence" value="ECO:0007669"/>
    <property type="project" value="UniProtKB-EC"/>
</dbReference>
<feature type="compositionally biased region" description="Polar residues" evidence="13">
    <location>
        <begin position="489"/>
        <end position="499"/>
    </location>
</feature>
<evidence type="ECO:0000256" key="11">
    <source>
        <dbReference type="ARBA" id="ARBA00023136"/>
    </source>
</evidence>
<evidence type="ECO:0000256" key="7">
    <source>
        <dbReference type="ARBA" id="ARBA00022692"/>
    </source>
</evidence>
<dbReference type="Pfam" id="PF00535">
    <property type="entry name" value="Glycos_transf_2"/>
    <property type="match status" value="1"/>
</dbReference>
<feature type="compositionally biased region" description="Basic and acidic residues" evidence="13">
    <location>
        <begin position="112"/>
        <end position="121"/>
    </location>
</feature>
<reference evidence="16" key="1">
    <citation type="submission" date="2020-11" db="EMBL/GenBank/DDBJ databases">
        <authorList>
            <consortium name="DOE Joint Genome Institute"/>
            <person name="Ahrendt S."/>
            <person name="Riley R."/>
            <person name="Andreopoulos W."/>
            <person name="Labutti K."/>
            <person name="Pangilinan J."/>
            <person name="Ruiz-Duenas F.J."/>
            <person name="Barrasa J.M."/>
            <person name="Sanchez-Garcia M."/>
            <person name="Camarero S."/>
            <person name="Miyauchi S."/>
            <person name="Serrano A."/>
            <person name="Linde D."/>
            <person name="Babiker R."/>
            <person name="Drula E."/>
            <person name="Ayuso-Fernandez I."/>
            <person name="Pacheco R."/>
            <person name="Padilla G."/>
            <person name="Ferreira P."/>
            <person name="Barriuso J."/>
            <person name="Kellner H."/>
            <person name="Castanera R."/>
            <person name="Alfaro M."/>
            <person name="Ramirez L."/>
            <person name="Pisabarro A.G."/>
            <person name="Kuo A."/>
            <person name="Tritt A."/>
            <person name="Lipzen A."/>
            <person name="He G."/>
            <person name="Yan M."/>
            <person name="Ng V."/>
            <person name="Cullen D."/>
            <person name="Martin F."/>
            <person name="Rosso M.-N."/>
            <person name="Henrissat B."/>
            <person name="Hibbett D."/>
            <person name="Martinez A.T."/>
            <person name="Grigoriev I.V."/>
        </authorList>
    </citation>
    <scope>NUCLEOTIDE SEQUENCE</scope>
    <source>
        <strain evidence="16">AH 40177</strain>
    </source>
</reference>
<dbReference type="AlphaFoldDB" id="A0A9P5TXS1"/>
<dbReference type="EC" id="2.4.1.117" evidence="4"/>
<keyword evidence="5" id="KW-0328">Glycosyltransferase</keyword>
<dbReference type="GO" id="GO:0005789">
    <property type="term" value="C:endoplasmic reticulum membrane"/>
    <property type="evidence" value="ECO:0007669"/>
    <property type="project" value="UniProtKB-SubCell"/>
</dbReference>
<keyword evidence="6 16" id="KW-0808">Transferase</keyword>
<dbReference type="PANTHER" id="PTHR10859">
    <property type="entry name" value="GLYCOSYL TRANSFERASE"/>
    <property type="match status" value="1"/>
</dbReference>
<organism evidence="16 17">
    <name type="scientific">Rhodocollybia butyracea</name>
    <dbReference type="NCBI Taxonomy" id="206335"/>
    <lineage>
        <taxon>Eukaryota</taxon>
        <taxon>Fungi</taxon>
        <taxon>Dikarya</taxon>
        <taxon>Basidiomycota</taxon>
        <taxon>Agaricomycotina</taxon>
        <taxon>Agaricomycetes</taxon>
        <taxon>Agaricomycetidae</taxon>
        <taxon>Agaricales</taxon>
        <taxon>Marasmiineae</taxon>
        <taxon>Omphalotaceae</taxon>
        <taxon>Rhodocollybia</taxon>
    </lineage>
</organism>
<dbReference type="SUPFAM" id="SSF53448">
    <property type="entry name" value="Nucleotide-diphospho-sugar transferases"/>
    <property type="match status" value="1"/>
</dbReference>
<dbReference type="GO" id="GO:0006487">
    <property type="term" value="P:protein N-linked glycosylation"/>
    <property type="evidence" value="ECO:0007669"/>
    <property type="project" value="TreeGrafter"/>
</dbReference>
<evidence type="ECO:0000256" key="12">
    <source>
        <dbReference type="ARBA" id="ARBA00045097"/>
    </source>
</evidence>
<evidence type="ECO:0000259" key="15">
    <source>
        <dbReference type="Pfam" id="PF00535"/>
    </source>
</evidence>
<feature type="region of interest" description="Disordered" evidence="13">
    <location>
        <begin position="99"/>
        <end position="121"/>
    </location>
</feature>
<comment type="catalytic activity">
    <reaction evidence="12">
        <text>a di-trans,poly-cis-dolichyl phosphate + UDP-alpha-D-glucose = a di-trans,poly-cis-dolichyl beta-D-glucosyl phosphate + UDP</text>
        <dbReference type="Rhea" id="RHEA:15401"/>
        <dbReference type="Rhea" id="RHEA-COMP:19498"/>
        <dbReference type="Rhea" id="RHEA-COMP:19502"/>
        <dbReference type="ChEBI" id="CHEBI:57525"/>
        <dbReference type="ChEBI" id="CHEBI:57683"/>
        <dbReference type="ChEBI" id="CHEBI:58223"/>
        <dbReference type="ChEBI" id="CHEBI:58885"/>
        <dbReference type="EC" id="2.4.1.117"/>
    </reaction>
    <physiologicalReaction direction="left-to-right" evidence="12">
        <dbReference type="Rhea" id="RHEA:15402"/>
    </physiologicalReaction>
</comment>
<keyword evidence="9" id="KW-0735">Signal-anchor</keyword>
<evidence type="ECO:0000256" key="8">
    <source>
        <dbReference type="ARBA" id="ARBA00022824"/>
    </source>
</evidence>
<dbReference type="CDD" id="cd04188">
    <property type="entry name" value="DPG_synthase"/>
    <property type="match status" value="1"/>
</dbReference>
<gene>
    <name evidence="16" type="ORF">BDP27DRAFT_1407435</name>
</gene>
<dbReference type="InterPro" id="IPR035518">
    <property type="entry name" value="DPG_synthase"/>
</dbReference>
<dbReference type="Gene3D" id="3.90.550.10">
    <property type="entry name" value="Spore Coat Polysaccharide Biosynthesis Protein SpsA, Chain A"/>
    <property type="match status" value="1"/>
</dbReference>
<evidence type="ECO:0000256" key="2">
    <source>
        <dbReference type="ARBA" id="ARBA00004922"/>
    </source>
</evidence>
<comment type="similarity">
    <text evidence="3">Belongs to the glycosyltransferase 2 family.</text>
</comment>
<evidence type="ECO:0000256" key="9">
    <source>
        <dbReference type="ARBA" id="ARBA00022968"/>
    </source>
</evidence>
<keyword evidence="7 14" id="KW-0812">Transmembrane</keyword>
<comment type="subcellular location">
    <subcellularLocation>
        <location evidence="1">Endoplasmic reticulum membrane</location>
        <topology evidence="1">Single-pass membrane protein</topology>
    </subcellularLocation>
</comment>
<evidence type="ECO:0000256" key="6">
    <source>
        <dbReference type="ARBA" id="ARBA00022679"/>
    </source>
</evidence>
<feature type="region of interest" description="Disordered" evidence="13">
    <location>
        <begin position="341"/>
        <end position="372"/>
    </location>
</feature>
<dbReference type="PANTHER" id="PTHR10859:SF91">
    <property type="entry name" value="DOLICHYL-PHOSPHATE BETA-GLUCOSYLTRANSFERASE"/>
    <property type="match status" value="1"/>
</dbReference>
<evidence type="ECO:0000256" key="3">
    <source>
        <dbReference type="ARBA" id="ARBA00006739"/>
    </source>
</evidence>
<keyword evidence="8" id="KW-0256">Endoplasmic reticulum</keyword>